<evidence type="ECO:0000313" key="15">
    <source>
        <dbReference type="Proteomes" id="UP001144397"/>
    </source>
</evidence>
<dbReference type="Pfam" id="PF01134">
    <property type="entry name" value="GIDA"/>
    <property type="match status" value="1"/>
</dbReference>
<dbReference type="PROSITE" id="PS01280">
    <property type="entry name" value="GIDA_1"/>
    <property type="match status" value="1"/>
</dbReference>
<evidence type="ECO:0000256" key="7">
    <source>
        <dbReference type="ARBA" id="ARBA00022827"/>
    </source>
</evidence>
<dbReference type="PANTHER" id="PTHR11806">
    <property type="entry name" value="GLUCOSE INHIBITED DIVISION PROTEIN A"/>
    <property type="match status" value="1"/>
</dbReference>
<dbReference type="EMBL" id="BSDO01000001">
    <property type="protein sequence ID" value="GLI20777.1"/>
    <property type="molecule type" value="Genomic_DNA"/>
</dbReference>
<evidence type="ECO:0000256" key="6">
    <source>
        <dbReference type="ARBA" id="ARBA00022694"/>
    </source>
</evidence>
<protein>
    <recommendedName>
        <fullName evidence="4 11">tRNA uridine 5-carboxymethylaminomethyl modification enzyme MnmG</fullName>
    </recommendedName>
    <alternativeName>
        <fullName evidence="10 11">Glucose-inhibited division protein A</fullName>
    </alternativeName>
</protein>
<comment type="function">
    <text evidence="2 11">NAD-binding protein involved in the addition of a carboxymethylaminomethyl (cmnm) group at the wobble position (U34) of certain tRNAs, forming tRNA-cmnm(5)s(2)U34.</text>
</comment>
<dbReference type="Gene3D" id="1.10.150.570">
    <property type="entry name" value="GidA associated domain, C-terminal subdomain"/>
    <property type="match status" value="1"/>
</dbReference>
<keyword evidence="6 11" id="KW-0819">tRNA processing</keyword>
<dbReference type="InterPro" id="IPR004416">
    <property type="entry name" value="MnmG"/>
</dbReference>
<evidence type="ECO:0000256" key="4">
    <source>
        <dbReference type="ARBA" id="ARBA00020461"/>
    </source>
</evidence>
<sequence>MTAPKKGRFQRGNIPLSRTTMNATPHPLAFDVIVVGGGHAGCEAAAAAARVGARTALVTHAQATIGAMSCNPAIGGLGKGHLVREIDALDGLMGRVADKGGIQFRVLNRRKGPAVRGPRAQADRKLYARAMQQALAEQPGLEVVGAEADDFLVKDGRVAGLRLADGRELACGAVVLTTGTFLNGLIHLGNESYPAGRMGEKPALGLSPALSRLGFALGRLKTGTPARLDGRTIDWASLEMQAGDDPPEPFSALTTRLPNPQVECGITRTTDATHELIRQNLSRSAMYSGRIGSTGPRYCPSIEDKIVRFGDRDGHQIFLEPEGLDDPTVYPNGLSTSLPADVQLAFLRTIPGLEQVAVLRPGYAIEYDHVDPRELAPTLETKRVAGLFLAGQINGTTGYEEAAAQGLLAGLNAARRAGGSAGIVLDRAEAYLGVMVDDLVTRGVSEPYRMFTSRAEYRLTLRADNADQRLTARGAALGLVGTERLAHFHTRTQVLEGARALTCNLSLTPTEGARHGLALNRDGQRRSAFDLLAYPEIDMARLAMIWPELSALPTAIAEQVEIDAKYAVYLARQAADIHTLRKDEALSLPEELSYADLPGLSNELKQKLERVRPRTVGQAGRMEGMTPAALALIATHARRAGGRPA</sequence>
<evidence type="ECO:0000256" key="9">
    <source>
        <dbReference type="ARBA" id="ARBA00025948"/>
    </source>
</evidence>
<comment type="caution">
    <text evidence="11">Lacks conserved residue(s) required for the propagation of feature annotation.</text>
</comment>
<dbReference type="Pfam" id="PF13932">
    <property type="entry name" value="SAM_GIDA_C"/>
    <property type="match status" value="1"/>
</dbReference>
<evidence type="ECO:0000259" key="13">
    <source>
        <dbReference type="SMART" id="SM01228"/>
    </source>
</evidence>
<feature type="domain" description="tRNA uridine 5-carboxymethylaminomethyl modification enzyme C-terminal subdomain" evidence="13">
    <location>
        <begin position="564"/>
        <end position="635"/>
    </location>
</feature>
<organism evidence="14 15">
    <name type="scientific">Xanthobacter flavus</name>
    <dbReference type="NCBI Taxonomy" id="281"/>
    <lineage>
        <taxon>Bacteria</taxon>
        <taxon>Pseudomonadati</taxon>
        <taxon>Pseudomonadota</taxon>
        <taxon>Alphaproteobacteria</taxon>
        <taxon>Hyphomicrobiales</taxon>
        <taxon>Xanthobacteraceae</taxon>
        <taxon>Xanthobacter</taxon>
    </lineage>
</organism>
<comment type="subcellular location">
    <subcellularLocation>
        <location evidence="11">Cytoplasm</location>
    </subcellularLocation>
</comment>
<comment type="cofactor">
    <cofactor evidence="1 11">
        <name>FAD</name>
        <dbReference type="ChEBI" id="CHEBI:57692"/>
    </cofactor>
</comment>
<gene>
    <name evidence="11 14" type="primary">mnmG</name>
    <name evidence="11" type="synonym">gidA</name>
    <name evidence="14" type="ORF">XFLAVUS301_04510</name>
</gene>
<feature type="binding site" evidence="11">
    <location>
        <begin position="36"/>
        <end position="41"/>
    </location>
    <ligand>
        <name>FAD</name>
        <dbReference type="ChEBI" id="CHEBI:57692"/>
    </ligand>
</feature>
<evidence type="ECO:0000256" key="1">
    <source>
        <dbReference type="ARBA" id="ARBA00001974"/>
    </source>
</evidence>
<dbReference type="InterPro" id="IPR026904">
    <property type="entry name" value="MnmG_C"/>
</dbReference>
<dbReference type="Gene3D" id="1.10.10.1800">
    <property type="entry name" value="tRNA uridine 5-carboxymethylaminomethyl modification enzyme MnmG/GidA"/>
    <property type="match status" value="1"/>
</dbReference>
<dbReference type="InterPro" id="IPR047001">
    <property type="entry name" value="MnmG_C_subdom"/>
</dbReference>
<evidence type="ECO:0000256" key="2">
    <source>
        <dbReference type="ARBA" id="ARBA00003717"/>
    </source>
</evidence>
<dbReference type="InterPro" id="IPR049312">
    <property type="entry name" value="GIDA_C_N"/>
</dbReference>
<dbReference type="FunFam" id="3.50.50.60:FF:000002">
    <property type="entry name" value="tRNA uridine 5-carboxymethylaminomethyl modification enzyme MnmG"/>
    <property type="match status" value="1"/>
</dbReference>
<dbReference type="SUPFAM" id="SSF51905">
    <property type="entry name" value="FAD/NAD(P)-binding domain"/>
    <property type="match status" value="1"/>
</dbReference>
<dbReference type="NCBIfam" id="TIGR00136">
    <property type="entry name" value="mnmG_gidA"/>
    <property type="match status" value="1"/>
</dbReference>
<dbReference type="InterPro" id="IPR036188">
    <property type="entry name" value="FAD/NAD-bd_sf"/>
</dbReference>
<dbReference type="GO" id="GO:0050660">
    <property type="term" value="F:flavin adenine dinucleotide binding"/>
    <property type="evidence" value="ECO:0007669"/>
    <property type="project" value="UniProtKB-UniRule"/>
</dbReference>
<name>A0A9W6FK00_XANFL</name>
<dbReference type="PROSITE" id="PS01281">
    <property type="entry name" value="GIDA_2"/>
    <property type="match status" value="1"/>
</dbReference>
<dbReference type="GO" id="GO:0030488">
    <property type="term" value="P:tRNA methylation"/>
    <property type="evidence" value="ECO:0007669"/>
    <property type="project" value="TreeGrafter"/>
</dbReference>
<feature type="region of interest" description="Disordered" evidence="12">
    <location>
        <begin position="1"/>
        <end position="20"/>
    </location>
</feature>
<evidence type="ECO:0000256" key="5">
    <source>
        <dbReference type="ARBA" id="ARBA00022630"/>
    </source>
</evidence>
<comment type="caution">
    <text evidence="14">The sequence shown here is derived from an EMBL/GenBank/DDBJ whole genome shotgun (WGS) entry which is preliminary data.</text>
</comment>
<dbReference type="Proteomes" id="UP001144397">
    <property type="component" value="Unassembled WGS sequence"/>
</dbReference>
<evidence type="ECO:0000313" key="14">
    <source>
        <dbReference type="EMBL" id="GLI20777.1"/>
    </source>
</evidence>
<evidence type="ECO:0000256" key="3">
    <source>
        <dbReference type="ARBA" id="ARBA00007653"/>
    </source>
</evidence>
<proteinExistence type="inferred from homology"/>
<accession>A0A9W6FK00</accession>
<dbReference type="FunFam" id="1.10.150.570:FF:000001">
    <property type="entry name" value="tRNA uridine 5-carboxymethylaminomethyl modification enzyme MnmG"/>
    <property type="match status" value="1"/>
</dbReference>
<keyword evidence="7 11" id="KW-0274">FAD</keyword>
<dbReference type="GO" id="GO:0005829">
    <property type="term" value="C:cytosol"/>
    <property type="evidence" value="ECO:0007669"/>
    <property type="project" value="TreeGrafter"/>
</dbReference>
<evidence type="ECO:0000256" key="12">
    <source>
        <dbReference type="SAM" id="MobiDB-lite"/>
    </source>
</evidence>
<dbReference type="HAMAP" id="MF_00129">
    <property type="entry name" value="MnmG_GidA"/>
    <property type="match status" value="1"/>
</dbReference>
<dbReference type="PANTHER" id="PTHR11806:SF0">
    <property type="entry name" value="PROTEIN MTO1 HOMOLOG, MITOCHONDRIAL"/>
    <property type="match status" value="1"/>
</dbReference>
<dbReference type="SMART" id="SM01228">
    <property type="entry name" value="GIDA_assoc_3"/>
    <property type="match status" value="1"/>
</dbReference>
<reference evidence="14" key="1">
    <citation type="submission" date="2022-12" db="EMBL/GenBank/DDBJ databases">
        <title>Reference genome sequencing for broad-spectrum identification of bacterial and archaeal isolates by mass spectrometry.</title>
        <authorList>
            <person name="Sekiguchi Y."/>
            <person name="Tourlousse D.M."/>
        </authorList>
    </citation>
    <scope>NUCLEOTIDE SEQUENCE</scope>
    <source>
        <strain evidence="14">301</strain>
    </source>
</reference>
<dbReference type="GO" id="GO:0002098">
    <property type="term" value="P:tRNA wobble uridine modification"/>
    <property type="evidence" value="ECO:0007669"/>
    <property type="project" value="InterPro"/>
</dbReference>
<keyword evidence="8 11" id="KW-0520">NAD</keyword>
<evidence type="ECO:0000256" key="8">
    <source>
        <dbReference type="ARBA" id="ARBA00023027"/>
    </source>
</evidence>
<comment type="subunit">
    <text evidence="9 11">Homodimer. Heterotetramer of two MnmE and two MnmG subunits.</text>
</comment>
<dbReference type="Pfam" id="PF21680">
    <property type="entry name" value="GIDA_C_1st"/>
    <property type="match status" value="1"/>
</dbReference>
<dbReference type="InterPro" id="IPR040131">
    <property type="entry name" value="MnmG_N"/>
</dbReference>
<dbReference type="Gene3D" id="3.50.50.60">
    <property type="entry name" value="FAD/NAD(P)-binding domain"/>
    <property type="match status" value="2"/>
</dbReference>
<feature type="binding site" evidence="11">
    <location>
        <begin position="295"/>
        <end position="309"/>
    </location>
    <ligand>
        <name>NAD(+)</name>
        <dbReference type="ChEBI" id="CHEBI:57540"/>
    </ligand>
</feature>
<keyword evidence="5 11" id="KW-0285">Flavoprotein</keyword>
<comment type="similarity">
    <text evidence="3 11">Belongs to the MnmG family.</text>
</comment>
<keyword evidence="11" id="KW-0963">Cytoplasm</keyword>
<dbReference type="InterPro" id="IPR020595">
    <property type="entry name" value="MnmG-rel_CS"/>
</dbReference>
<dbReference type="InterPro" id="IPR044920">
    <property type="entry name" value="MnmG_C_subdom_sf"/>
</dbReference>
<evidence type="ECO:0000256" key="11">
    <source>
        <dbReference type="HAMAP-Rule" id="MF_00129"/>
    </source>
</evidence>
<dbReference type="InterPro" id="IPR002218">
    <property type="entry name" value="MnmG-rel"/>
</dbReference>
<dbReference type="FunFam" id="3.50.50.60:FF:000145">
    <property type="entry name" value="tRNA uridine 5-carboxymethylaminomethyl modification enzyme"/>
    <property type="match status" value="1"/>
</dbReference>
<dbReference type="AlphaFoldDB" id="A0A9W6FK00"/>
<evidence type="ECO:0000256" key="10">
    <source>
        <dbReference type="ARBA" id="ARBA00031800"/>
    </source>
</evidence>